<dbReference type="InterPro" id="IPR010998">
    <property type="entry name" value="Integrase_recombinase_N"/>
</dbReference>
<evidence type="ECO:0000313" key="5">
    <source>
        <dbReference type="EMBL" id="QOY25526.1"/>
    </source>
</evidence>
<dbReference type="Pfam" id="PF14659">
    <property type="entry name" value="Phage_int_SAM_3"/>
    <property type="match status" value="1"/>
</dbReference>
<dbReference type="PANTHER" id="PTHR30349">
    <property type="entry name" value="PHAGE INTEGRASE-RELATED"/>
    <property type="match status" value="1"/>
</dbReference>
<dbReference type="PROSITE" id="PS51898">
    <property type="entry name" value="TYR_RECOMBINASE"/>
    <property type="match status" value="1"/>
</dbReference>
<dbReference type="CDD" id="cd01189">
    <property type="entry name" value="INT_ICEBs1_C_like"/>
    <property type="match status" value="1"/>
</dbReference>
<keyword evidence="3" id="KW-0238">DNA-binding</keyword>
<dbReference type="SUPFAM" id="SSF56349">
    <property type="entry name" value="DNA breaking-rejoining enzymes"/>
    <property type="match status" value="1"/>
</dbReference>
<dbReference type="GO" id="GO:0006310">
    <property type="term" value="P:DNA recombination"/>
    <property type="evidence" value="ECO:0007669"/>
    <property type="project" value="UniProtKB-KW"/>
</dbReference>
<dbReference type="PROSITE" id="PS51900">
    <property type="entry name" value="CB"/>
    <property type="match status" value="1"/>
</dbReference>
<dbReference type="Gene3D" id="1.10.443.10">
    <property type="entry name" value="Intergrase catalytic core"/>
    <property type="match status" value="1"/>
</dbReference>
<evidence type="ECO:0000256" key="1">
    <source>
        <dbReference type="ARBA" id="ARBA00008857"/>
    </source>
</evidence>
<keyword evidence="4" id="KW-0233">DNA recombination</keyword>
<sequence length="376" mass="43384">MASVKKDKRNGNWYYVFDIGKDENGRRKQRKRSGFKLKKDAEEALREDLQLYHSGDLLKDNDSTFKELVEYWLNIKTPDVSNQTLKVYHYNLKNHILPAFGSMKLSDITTQKVQAFITRLVNAGLSAATIKKIYHVLNNVMKTAVQDEFIKKNPVEKVRKPSVKRKEVEVWSAEQMSLFLDHTKNSRYYIAFWLAISFGLRQGEILGLRFKDIDFNNGVLRIVQTLEHSGGQTKYGGKSSTSTRTIDLSEHDIHILKKQRSRVLKEKNLCGGLYTDRDLVVCTDTGNAINPRNLLRQFKAYLKQLDLPDIPFHNLRHSHASLLLTKFHPKVVQERLGHKDIQVTLNTYSHLMPNMQKDASTFISGILQGKQKEESH</sequence>
<dbReference type="Pfam" id="PF00589">
    <property type="entry name" value="Phage_integrase"/>
    <property type="match status" value="1"/>
</dbReference>
<gene>
    <name evidence="5" type="ORF">BACVE_000454</name>
</gene>
<name>A0A411A4R8_BACVE</name>
<dbReference type="EMBL" id="CP063687">
    <property type="protein sequence ID" value="QOY25526.1"/>
    <property type="molecule type" value="Genomic_DNA"/>
</dbReference>
<dbReference type="GO" id="GO:0003677">
    <property type="term" value="F:DNA binding"/>
    <property type="evidence" value="ECO:0007669"/>
    <property type="project" value="UniProtKB-UniRule"/>
</dbReference>
<dbReference type="InterPro" id="IPR013762">
    <property type="entry name" value="Integrase-like_cat_sf"/>
</dbReference>
<accession>A0A411A4R8</accession>
<keyword evidence="2" id="KW-0229">DNA integration</keyword>
<proteinExistence type="inferred from homology"/>
<dbReference type="GO" id="GO:0015074">
    <property type="term" value="P:DNA integration"/>
    <property type="evidence" value="ECO:0007669"/>
    <property type="project" value="UniProtKB-KW"/>
</dbReference>
<reference evidence="6" key="1">
    <citation type="submission" date="2020-10" db="EMBL/GenBank/DDBJ databases">
        <title>Complete genome sequence of Bacillus velezensis NST6.</title>
        <authorList>
            <person name="Choi J."/>
        </authorList>
    </citation>
    <scope>NUCLEOTIDE SEQUENCE [LARGE SCALE GENOMIC DNA]</scope>
    <source>
        <strain evidence="6">NST6</strain>
    </source>
</reference>
<dbReference type="InterPro" id="IPR028259">
    <property type="entry name" value="AP2-like_int_N"/>
</dbReference>
<evidence type="ECO:0000313" key="6">
    <source>
        <dbReference type="Proteomes" id="UP000587477"/>
    </source>
</evidence>
<evidence type="ECO:0000256" key="2">
    <source>
        <dbReference type="ARBA" id="ARBA00022908"/>
    </source>
</evidence>
<dbReference type="InterPro" id="IPR004107">
    <property type="entry name" value="Integrase_SAM-like_N"/>
</dbReference>
<dbReference type="Pfam" id="PF14657">
    <property type="entry name" value="Arm-DNA-bind_4"/>
    <property type="match status" value="1"/>
</dbReference>
<comment type="similarity">
    <text evidence="1">Belongs to the 'phage' integrase family.</text>
</comment>
<organism evidence="5 6">
    <name type="scientific">Bacillus velezensis</name>
    <dbReference type="NCBI Taxonomy" id="492670"/>
    <lineage>
        <taxon>Bacteria</taxon>
        <taxon>Bacillati</taxon>
        <taxon>Bacillota</taxon>
        <taxon>Bacilli</taxon>
        <taxon>Bacillales</taxon>
        <taxon>Bacillaceae</taxon>
        <taxon>Bacillus</taxon>
        <taxon>Bacillus amyloliquefaciens group</taxon>
    </lineage>
</organism>
<dbReference type="InterPro" id="IPR044068">
    <property type="entry name" value="CB"/>
</dbReference>
<dbReference type="PANTHER" id="PTHR30349:SF64">
    <property type="entry name" value="PROPHAGE INTEGRASE INTD-RELATED"/>
    <property type="match status" value="1"/>
</dbReference>
<dbReference type="InterPro" id="IPR011010">
    <property type="entry name" value="DNA_brk_join_enz"/>
</dbReference>
<dbReference type="Proteomes" id="UP000587477">
    <property type="component" value="Chromosome"/>
</dbReference>
<dbReference type="RefSeq" id="WP_017417527.1">
    <property type="nucleotide sequence ID" value="NZ_BDDG01000003.1"/>
</dbReference>
<dbReference type="InterPro" id="IPR002104">
    <property type="entry name" value="Integrase_catalytic"/>
</dbReference>
<evidence type="ECO:0000256" key="3">
    <source>
        <dbReference type="ARBA" id="ARBA00023125"/>
    </source>
</evidence>
<protein>
    <submittedName>
        <fullName evidence="5">Prophage phiRv2 integrase</fullName>
    </submittedName>
</protein>
<dbReference type="Gene3D" id="1.10.150.130">
    <property type="match status" value="1"/>
</dbReference>
<evidence type="ECO:0000256" key="4">
    <source>
        <dbReference type="ARBA" id="ARBA00023172"/>
    </source>
</evidence>
<dbReference type="AlphaFoldDB" id="A0A411A4R8"/>
<dbReference type="InterPro" id="IPR050090">
    <property type="entry name" value="Tyrosine_recombinase_XerCD"/>
</dbReference>